<comment type="caution">
    <text evidence="4">The sequence shown here is derived from an EMBL/GenBank/DDBJ whole genome shotgun (WGS) entry which is preliminary data.</text>
</comment>
<dbReference type="Pfam" id="PF02470">
    <property type="entry name" value="MlaD"/>
    <property type="match status" value="1"/>
</dbReference>
<evidence type="ECO:0000313" key="4">
    <source>
        <dbReference type="EMBL" id="RDI51943.1"/>
    </source>
</evidence>
<evidence type="ECO:0000256" key="1">
    <source>
        <dbReference type="SAM" id="Phobius"/>
    </source>
</evidence>
<dbReference type="NCBIfam" id="TIGR00996">
    <property type="entry name" value="Mtu_fam_mce"/>
    <property type="match status" value="1"/>
</dbReference>
<dbReference type="InterPro" id="IPR052336">
    <property type="entry name" value="MlaD_Phospholipid_Transporter"/>
</dbReference>
<dbReference type="InterPro" id="IPR005693">
    <property type="entry name" value="Mce"/>
</dbReference>
<keyword evidence="1" id="KW-1133">Transmembrane helix</keyword>
<feature type="domain" description="Mammalian cell entry C-terminal" evidence="3">
    <location>
        <begin position="121"/>
        <end position="309"/>
    </location>
</feature>
<dbReference type="EMBL" id="QQAZ01000004">
    <property type="protein sequence ID" value="RDI51943.1"/>
    <property type="molecule type" value="Genomic_DNA"/>
</dbReference>
<evidence type="ECO:0000313" key="5">
    <source>
        <dbReference type="Proteomes" id="UP000255355"/>
    </source>
</evidence>
<dbReference type="InterPro" id="IPR024516">
    <property type="entry name" value="Mce_C"/>
</dbReference>
<dbReference type="Proteomes" id="UP000255355">
    <property type="component" value="Unassembled WGS sequence"/>
</dbReference>
<keyword evidence="1" id="KW-0812">Transmembrane</keyword>
<name>A0A370H6D9_9NOCA</name>
<protein>
    <submittedName>
        <fullName evidence="4">Phospholipid/cholesterol/gamma-HCH transport system substrate-binding protein</fullName>
    </submittedName>
</protein>
<dbReference type="PANTHER" id="PTHR33371">
    <property type="entry name" value="INTERMEMBRANE PHOSPHOLIPID TRANSPORT SYSTEM BINDING PROTEIN MLAD-RELATED"/>
    <property type="match status" value="1"/>
</dbReference>
<dbReference type="RefSeq" id="WP_068028014.1">
    <property type="nucleotide sequence ID" value="NZ_QQAZ01000004.1"/>
</dbReference>
<keyword evidence="5" id="KW-1185">Reference proteome</keyword>
<feature type="transmembrane region" description="Helical" evidence="1">
    <location>
        <begin position="12"/>
        <end position="34"/>
    </location>
</feature>
<reference evidence="4 5" key="1">
    <citation type="submission" date="2018-07" db="EMBL/GenBank/DDBJ databases">
        <title>Genomic Encyclopedia of Type Strains, Phase IV (KMG-IV): sequencing the most valuable type-strain genomes for metagenomic binning, comparative biology and taxonomic classification.</title>
        <authorList>
            <person name="Goeker M."/>
        </authorList>
    </citation>
    <scope>NUCLEOTIDE SEQUENCE [LARGE SCALE GENOMIC DNA]</scope>
    <source>
        <strain evidence="4 5">DSM 44952</strain>
    </source>
</reference>
<dbReference type="InterPro" id="IPR003399">
    <property type="entry name" value="Mce/MlaD"/>
</dbReference>
<dbReference type="OrthoDB" id="338143at2"/>
<organism evidence="4 5">
    <name type="scientific">Nocardia mexicana</name>
    <dbReference type="NCBI Taxonomy" id="279262"/>
    <lineage>
        <taxon>Bacteria</taxon>
        <taxon>Bacillati</taxon>
        <taxon>Actinomycetota</taxon>
        <taxon>Actinomycetes</taxon>
        <taxon>Mycobacteriales</taxon>
        <taxon>Nocardiaceae</taxon>
        <taxon>Nocardia</taxon>
    </lineage>
</organism>
<proteinExistence type="predicted"/>
<dbReference type="GO" id="GO:0051701">
    <property type="term" value="P:biological process involved in interaction with host"/>
    <property type="evidence" value="ECO:0007669"/>
    <property type="project" value="TreeGrafter"/>
</dbReference>
<keyword evidence="1" id="KW-0472">Membrane</keyword>
<sequence length="362" mass="38494">MSGRLRGLGGPLTKLVVFIVVTLLATAVLGLTIANYSGGGTAFKARFTDVTSLNPGDEVRIAGVRVGKVTKVAVIDRNQAEVKFELTDRDWLPASTTATIRYRNLVGQRYIALEQGTGQQGRKLNKGGTIPLDRTTPALNLTTLFNGFRPLFQTLTADDVNKLSYEIIQVFQGESGTIKELVSNTAGLTNKIADKDAVIGEIVKNLNAVLDSVNSRDGQLNELIVNTEALITGLNAERGTIGSAVQSLGDLASATADLLVPVRPTLQGSIAGLNQLTGTLNDRSPEVNEALTNLPIKMEKLGRAASYGSWFQFYLCGIDIVAGPGTKDAPQLNIPPAIADLPTVNQPMYTNPAPRCHGKGGR</sequence>
<dbReference type="STRING" id="1210089.GCA_001613165_06303"/>
<gene>
    <name evidence="4" type="ORF">DFR68_104427</name>
</gene>
<dbReference type="AlphaFoldDB" id="A0A370H6D9"/>
<dbReference type="GO" id="GO:0005576">
    <property type="term" value="C:extracellular region"/>
    <property type="evidence" value="ECO:0007669"/>
    <property type="project" value="TreeGrafter"/>
</dbReference>
<evidence type="ECO:0000259" key="2">
    <source>
        <dbReference type="Pfam" id="PF02470"/>
    </source>
</evidence>
<dbReference type="Pfam" id="PF11887">
    <property type="entry name" value="Mce4_CUP1"/>
    <property type="match status" value="1"/>
</dbReference>
<feature type="domain" description="Mce/MlaD" evidence="2">
    <location>
        <begin position="40"/>
        <end position="116"/>
    </location>
</feature>
<dbReference type="PANTHER" id="PTHR33371:SF17">
    <property type="entry name" value="MCE-FAMILY PROTEIN MCE1B"/>
    <property type="match status" value="1"/>
</dbReference>
<accession>A0A370H6D9</accession>
<evidence type="ECO:0000259" key="3">
    <source>
        <dbReference type="Pfam" id="PF11887"/>
    </source>
</evidence>